<evidence type="ECO:0000256" key="2">
    <source>
        <dbReference type="ARBA" id="ARBA00006524"/>
    </source>
</evidence>
<dbReference type="PANTHER" id="PTHR21250">
    <property type="entry name" value="PRE-RRNA-PROCESSING PROTEIN TSR2 HOMOLOG"/>
    <property type="match status" value="1"/>
</dbReference>
<evidence type="ECO:0000256" key="1">
    <source>
        <dbReference type="ARBA" id="ARBA00002210"/>
    </source>
</evidence>
<accession>A0AAV2HME8</accession>
<gene>
    <name evidence="6" type="ORF">GSLYS_00008523001</name>
</gene>
<comment type="similarity">
    <text evidence="2">Belongs to the TSR2 family.</text>
</comment>
<dbReference type="GO" id="GO:0006364">
    <property type="term" value="P:rRNA processing"/>
    <property type="evidence" value="ECO:0007669"/>
    <property type="project" value="UniProtKB-KW"/>
</dbReference>
<keyword evidence="4" id="KW-0698">rRNA processing</keyword>
<protein>
    <recommendedName>
        <fullName evidence="3">Pre-rRNA-processing protein TSR2 homolog</fullName>
    </recommendedName>
</protein>
<comment type="caution">
    <text evidence="6">The sequence shown here is derived from an EMBL/GenBank/DDBJ whole genome shotgun (WGS) entry which is preliminary data.</text>
</comment>
<proteinExistence type="inferred from homology"/>
<feature type="region of interest" description="Disordered" evidence="5">
    <location>
        <begin position="119"/>
        <end position="189"/>
    </location>
</feature>
<dbReference type="AlphaFoldDB" id="A0AAV2HME8"/>
<evidence type="ECO:0000256" key="3">
    <source>
        <dbReference type="ARBA" id="ARBA00017551"/>
    </source>
</evidence>
<dbReference type="Proteomes" id="UP001497497">
    <property type="component" value="Unassembled WGS sequence"/>
</dbReference>
<reference evidence="6 7" key="1">
    <citation type="submission" date="2024-04" db="EMBL/GenBank/DDBJ databases">
        <authorList>
            <consortium name="Genoscope - CEA"/>
            <person name="William W."/>
        </authorList>
    </citation>
    <scope>NUCLEOTIDE SEQUENCE [LARGE SCALE GENOMIC DNA]</scope>
</reference>
<dbReference type="Pfam" id="PF10273">
    <property type="entry name" value="WGG"/>
    <property type="match status" value="1"/>
</dbReference>
<evidence type="ECO:0000313" key="7">
    <source>
        <dbReference type="Proteomes" id="UP001497497"/>
    </source>
</evidence>
<name>A0AAV2HME8_LYMST</name>
<feature type="compositionally biased region" description="Polar residues" evidence="5">
    <location>
        <begin position="146"/>
        <end position="161"/>
    </location>
</feature>
<dbReference type="EMBL" id="CAXITT010000175">
    <property type="protein sequence ID" value="CAL1534563.1"/>
    <property type="molecule type" value="Genomic_DNA"/>
</dbReference>
<feature type="compositionally biased region" description="Acidic residues" evidence="5">
    <location>
        <begin position="127"/>
        <end position="138"/>
    </location>
</feature>
<organism evidence="6 7">
    <name type="scientific">Lymnaea stagnalis</name>
    <name type="common">Great pond snail</name>
    <name type="synonym">Helix stagnalis</name>
    <dbReference type="NCBI Taxonomy" id="6523"/>
    <lineage>
        <taxon>Eukaryota</taxon>
        <taxon>Metazoa</taxon>
        <taxon>Spiralia</taxon>
        <taxon>Lophotrochozoa</taxon>
        <taxon>Mollusca</taxon>
        <taxon>Gastropoda</taxon>
        <taxon>Heterobranchia</taxon>
        <taxon>Euthyneura</taxon>
        <taxon>Panpulmonata</taxon>
        <taxon>Hygrophila</taxon>
        <taxon>Lymnaeoidea</taxon>
        <taxon>Lymnaeidae</taxon>
        <taxon>Lymnaea</taxon>
    </lineage>
</organism>
<evidence type="ECO:0000313" key="6">
    <source>
        <dbReference type="EMBL" id="CAL1534563.1"/>
    </source>
</evidence>
<keyword evidence="7" id="KW-1185">Reference proteome</keyword>
<sequence length="189" mass="21156">MAMASSISAFGNAVSQILNSWTALQLAVEHGFGGSESLEKAKWMVYAIETWFTENVGVESDEVEDFLEDVLNTEFDLIVEDNSVHEISRLLCLYYRLCQDNKLEELQERLKSLPKASIQGCRKGNENDDEIDFDETDADSSSSSSIPVQPTVYQSSSSVSENPDDMEVTDDKPAVEDGWQVITRNKNKK</sequence>
<evidence type="ECO:0000256" key="4">
    <source>
        <dbReference type="ARBA" id="ARBA00022552"/>
    </source>
</evidence>
<evidence type="ECO:0000256" key="5">
    <source>
        <dbReference type="SAM" id="MobiDB-lite"/>
    </source>
</evidence>
<comment type="function">
    <text evidence="1">May be involved in 20S pre-rRNA processing.</text>
</comment>
<dbReference type="InterPro" id="IPR019398">
    <property type="entry name" value="Pre-rRNA_process_TSR2"/>
</dbReference>